<organism evidence="1 2">
    <name type="scientific">Kalanchoe fedtschenkoi</name>
    <name type="common">Lavender scallops</name>
    <name type="synonym">South American air plant</name>
    <dbReference type="NCBI Taxonomy" id="63787"/>
    <lineage>
        <taxon>Eukaryota</taxon>
        <taxon>Viridiplantae</taxon>
        <taxon>Streptophyta</taxon>
        <taxon>Embryophyta</taxon>
        <taxon>Tracheophyta</taxon>
        <taxon>Spermatophyta</taxon>
        <taxon>Magnoliopsida</taxon>
        <taxon>eudicotyledons</taxon>
        <taxon>Gunneridae</taxon>
        <taxon>Pentapetalae</taxon>
        <taxon>Saxifragales</taxon>
        <taxon>Crassulaceae</taxon>
        <taxon>Kalanchoe</taxon>
    </lineage>
</organism>
<sequence>MLPNECLPSSYFSSSVGANCFEYLLLGSCVAMRMKSLS</sequence>
<protein>
    <submittedName>
        <fullName evidence="1">Uncharacterized protein</fullName>
    </submittedName>
</protein>
<dbReference type="Proteomes" id="UP000594263">
    <property type="component" value="Unplaced"/>
</dbReference>
<accession>A0A7N0VLE2</accession>
<evidence type="ECO:0000313" key="1">
    <source>
        <dbReference type="EnsemblPlants" id="Kaladp1006s0026.1.v1.1"/>
    </source>
</evidence>
<dbReference type="Gramene" id="Kaladp1006s0026.1.v1.1">
    <property type="protein sequence ID" value="Kaladp1006s0026.1.v1.1"/>
    <property type="gene ID" value="Kaladp1006s0026.v1.1"/>
</dbReference>
<keyword evidence="2" id="KW-1185">Reference proteome</keyword>
<proteinExistence type="predicted"/>
<dbReference type="EnsemblPlants" id="Kaladp1006s0026.1.v1.1">
    <property type="protein sequence ID" value="Kaladp1006s0026.1.v1.1"/>
    <property type="gene ID" value="Kaladp1006s0026.v1.1"/>
</dbReference>
<evidence type="ECO:0000313" key="2">
    <source>
        <dbReference type="Proteomes" id="UP000594263"/>
    </source>
</evidence>
<name>A0A7N0VLE2_KALFE</name>
<dbReference type="AlphaFoldDB" id="A0A7N0VLE2"/>
<reference evidence="1" key="1">
    <citation type="submission" date="2021-01" db="UniProtKB">
        <authorList>
            <consortium name="EnsemblPlants"/>
        </authorList>
    </citation>
    <scope>IDENTIFICATION</scope>
</reference>